<name>A0AAN7GRW0_9PEZI</name>
<reference evidence="1" key="1">
    <citation type="journal article" date="2023" name="Mol. Phylogenet. Evol.">
        <title>Genome-scale phylogeny and comparative genomics of the fungal order Sordariales.</title>
        <authorList>
            <person name="Hensen N."/>
            <person name="Bonometti L."/>
            <person name="Westerberg I."/>
            <person name="Brannstrom I.O."/>
            <person name="Guillou S."/>
            <person name="Cros-Aarteil S."/>
            <person name="Calhoun S."/>
            <person name="Haridas S."/>
            <person name="Kuo A."/>
            <person name="Mondo S."/>
            <person name="Pangilinan J."/>
            <person name="Riley R."/>
            <person name="LaButti K."/>
            <person name="Andreopoulos B."/>
            <person name="Lipzen A."/>
            <person name="Chen C."/>
            <person name="Yan M."/>
            <person name="Daum C."/>
            <person name="Ng V."/>
            <person name="Clum A."/>
            <person name="Steindorff A."/>
            <person name="Ohm R.A."/>
            <person name="Martin F."/>
            <person name="Silar P."/>
            <person name="Natvig D.O."/>
            <person name="Lalanne C."/>
            <person name="Gautier V."/>
            <person name="Ament-Velasquez S.L."/>
            <person name="Kruys A."/>
            <person name="Hutchinson M.I."/>
            <person name="Powell A.J."/>
            <person name="Barry K."/>
            <person name="Miller A.N."/>
            <person name="Grigoriev I.V."/>
            <person name="Debuchy R."/>
            <person name="Gladieux P."/>
            <person name="Hiltunen Thoren M."/>
            <person name="Johannesson H."/>
        </authorList>
    </citation>
    <scope>NUCLEOTIDE SEQUENCE</scope>
    <source>
        <strain evidence="1">CBS 990.96</strain>
    </source>
</reference>
<sequence>MTSSPPAPILSLPMELWFTIMADLPSSKKAVLCRASKDLCSQTEPLLYRDITLTRRKNQMPPMARLLSKLAHRPDLAASIRNISLIENKSF</sequence>
<evidence type="ECO:0000313" key="2">
    <source>
        <dbReference type="Proteomes" id="UP001301958"/>
    </source>
</evidence>
<protein>
    <recommendedName>
        <fullName evidence="3">F-box domain-containing protein</fullName>
    </recommendedName>
</protein>
<reference evidence="1" key="2">
    <citation type="submission" date="2023-05" db="EMBL/GenBank/DDBJ databases">
        <authorList>
            <consortium name="Lawrence Berkeley National Laboratory"/>
            <person name="Steindorff A."/>
            <person name="Hensen N."/>
            <person name="Bonometti L."/>
            <person name="Westerberg I."/>
            <person name="Brannstrom I.O."/>
            <person name="Guillou S."/>
            <person name="Cros-Aarteil S."/>
            <person name="Calhoun S."/>
            <person name="Haridas S."/>
            <person name="Kuo A."/>
            <person name="Mondo S."/>
            <person name="Pangilinan J."/>
            <person name="Riley R."/>
            <person name="Labutti K."/>
            <person name="Andreopoulos B."/>
            <person name="Lipzen A."/>
            <person name="Chen C."/>
            <person name="Yanf M."/>
            <person name="Daum C."/>
            <person name="Ng V."/>
            <person name="Clum A."/>
            <person name="Ohm R."/>
            <person name="Martin F."/>
            <person name="Silar P."/>
            <person name="Natvig D."/>
            <person name="Lalanne C."/>
            <person name="Gautier V."/>
            <person name="Ament-Velasquez S.L."/>
            <person name="Kruys A."/>
            <person name="Hutchinson M.I."/>
            <person name="Powell A.J."/>
            <person name="Barry K."/>
            <person name="Miller A.N."/>
            <person name="Grigoriev I.V."/>
            <person name="Debuchy R."/>
            <person name="Gladieux P."/>
            <person name="Thoren M.H."/>
            <person name="Johannesson H."/>
        </authorList>
    </citation>
    <scope>NUCLEOTIDE SEQUENCE</scope>
    <source>
        <strain evidence="1">CBS 990.96</strain>
    </source>
</reference>
<keyword evidence="2" id="KW-1185">Reference proteome</keyword>
<evidence type="ECO:0008006" key="3">
    <source>
        <dbReference type="Google" id="ProtNLM"/>
    </source>
</evidence>
<comment type="caution">
    <text evidence="1">The sequence shown here is derived from an EMBL/GenBank/DDBJ whole genome shotgun (WGS) entry which is preliminary data.</text>
</comment>
<dbReference type="AlphaFoldDB" id="A0AAN7GRW0"/>
<dbReference type="Proteomes" id="UP001301958">
    <property type="component" value="Unassembled WGS sequence"/>
</dbReference>
<dbReference type="EMBL" id="MU865441">
    <property type="protein sequence ID" value="KAK4223083.1"/>
    <property type="molecule type" value="Genomic_DNA"/>
</dbReference>
<accession>A0AAN7GRW0</accession>
<organism evidence="1 2">
    <name type="scientific">Podospora fimiseda</name>
    <dbReference type="NCBI Taxonomy" id="252190"/>
    <lineage>
        <taxon>Eukaryota</taxon>
        <taxon>Fungi</taxon>
        <taxon>Dikarya</taxon>
        <taxon>Ascomycota</taxon>
        <taxon>Pezizomycotina</taxon>
        <taxon>Sordariomycetes</taxon>
        <taxon>Sordariomycetidae</taxon>
        <taxon>Sordariales</taxon>
        <taxon>Podosporaceae</taxon>
        <taxon>Podospora</taxon>
    </lineage>
</organism>
<proteinExistence type="predicted"/>
<evidence type="ECO:0000313" key="1">
    <source>
        <dbReference type="EMBL" id="KAK4223083.1"/>
    </source>
</evidence>
<gene>
    <name evidence="1" type="ORF">QBC38DRAFT_60239</name>
</gene>